<protein>
    <submittedName>
        <fullName evidence="3">Temptin</fullName>
    </submittedName>
</protein>
<organism evidence="3">
    <name type="scientific">Nippostrongylus brasiliensis</name>
    <name type="common">Rat hookworm</name>
    <dbReference type="NCBI Taxonomy" id="27835"/>
    <lineage>
        <taxon>Eukaryota</taxon>
        <taxon>Metazoa</taxon>
        <taxon>Ecdysozoa</taxon>
        <taxon>Nematoda</taxon>
        <taxon>Chromadorea</taxon>
        <taxon>Rhabditida</taxon>
        <taxon>Rhabditina</taxon>
        <taxon>Rhabditomorpha</taxon>
        <taxon>Strongyloidea</taxon>
        <taxon>Heligmosomidae</taxon>
        <taxon>Nippostrongylus</taxon>
    </lineage>
</organism>
<dbReference type="OMA" id="QWENDIN"/>
<dbReference type="STRING" id="27835.A0A0N4YNQ1"/>
<reference evidence="1 2" key="2">
    <citation type="submission" date="2018-11" db="EMBL/GenBank/DDBJ databases">
        <authorList>
            <consortium name="Pathogen Informatics"/>
        </authorList>
    </citation>
    <scope>NUCLEOTIDE SEQUENCE [LARGE SCALE GENOMIC DNA]</scope>
</reference>
<reference evidence="3" key="1">
    <citation type="submission" date="2017-02" db="UniProtKB">
        <authorList>
            <consortium name="WormBaseParasite"/>
        </authorList>
    </citation>
    <scope>IDENTIFICATION</scope>
</reference>
<sequence>MLLDLYGYRLTVVLMKKKTALGENLFIRGGNPRRGECLYGPHQQKEDPCAIPIMHRTTVPSMYSEYSAWSQGDLYLDFEGEELGQGTHFGKPSSGTPLVYSTNRLNSTSYQQYNRFGDDYWMVTLLMDCSKTDKGWFELKGYNPPHENWEPDIKQSKCGGVYKSSAPSSSKNHVAKCGAVNVFEWGRGDGCIINDI</sequence>
<evidence type="ECO:0000313" key="2">
    <source>
        <dbReference type="Proteomes" id="UP000271162"/>
    </source>
</evidence>
<accession>A0A0N4YNQ1</accession>
<dbReference type="Proteomes" id="UP000271162">
    <property type="component" value="Unassembled WGS sequence"/>
</dbReference>
<proteinExistence type="predicted"/>
<dbReference type="WBParaSite" id="NBR_0001886501-mRNA-1">
    <property type="protein sequence ID" value="NBR_0001886501-mRNA-1"/>
    <property type="gene ID" value="NBR_0001886501"/>
</dbReference>
<keyword evidence="2" id="KW-1185">Reference proteome</keyword>
<dbReference type="EMBL" id="UYSL01023717">
    <property type="protein sequence ID" value="VDL82589.1"/>
    <property type="molecule type" value="Genomic_DNA"/>
</dbReference>
<name>A0A0N4YNQ1_NIPBR</name>
<gene>
    <name evidence="1" type="ORF">NBR_LOCUS18864</name>
</gene>
<dbReference type="AlphaFoldDB" id="A0A0N4YNQ1"/>
<evidence type="ECO:0000313" key="3">
    <source>
        <dbReference type="WBParaSite" id="NBR_0001886501-mRNA-1"/>
    </source>
</evidence>
<evidence type="ECO:0000313" key="1">
    <source>
        <dbReference type="EMBL" id="VDL82589.1"/>
    </source>
</evidence>